<evidence type="ECO:0000259" key="3">
    <source>
        <dbReference type="SMART" id="SM00363"/>
    </source>
</evidence>
<dbReference type="EMBL" id="LR633967">
    <property type="protein sequence ID" value="VUX55616.1"/>
    <property type="molecule type" value="Genomic_DNA"/>
</dbReference>
<gene>
    <name evidence="4" type="ORF">JTBM06_V1_60011</name>
</gene>
<dbReference type="InterPro" id="IPR036986">
    <property type="entry name" value="S4_RNA-bd_sf"/>
</dbReference>
<keyword evidence="4" id="KW-0346">Stress response</keyword>
<sequence>MSDRDNESLRIDRWLWFTRFYKTRVLASDAVTGGHVKINGERAKPGSKIREGDVIELVRGRLPFRLEAGPLPVRRGPASEVKCCYAEDDATQQKRQAIINGIRQDRQQMPRTTGRPDKHTRRKLRDYGRSQGKAE</sequence>
<dbReference type="Gene3D" id="3.10.290.10">
    <property type="entry name" value="RNA-binding S4 domain"/>
    <property type="match status" value="1"/>
</dbReference>
<proteinExistence type="predicted"/>
<protein>
    <submittedName>
        <fullName evidence="4">Heat shock protein 15</fullName>
    </submittedName>
</protein>
<reference evidence="4" key="1">
    <citation type="submission" date="2019-07" db="EMBL/GenBank/DDBJ databases">
        <authorList>
            <person name="Weber M."/>
            <person name="Kostadinov I."/>
            <person name="Kostadinov D I."/>
        </authorList>
    </citation>
    <scope>NUCLEOTIDE SEQUENCE</scope>
    <source>
        <strain evidence="4">Gfbio:sag-sample-m06:053724c1-46a9-4a36-b237-ea2bf867836b</strain>
    </source>
</reference>
<evidence type="ECO:0000256" key="1">
    <source>
        <dbReference type="PROSITE-ProRule" id="PRU00182"/>
    </source>
</evidence>
<organism evidence="4">
    <name type="scientific">uncultured Woeseiaceae bacterium</name>
    <dbReference type="NCBI Taxonomy" id="1983305"/>
    <lineage>
        <taxon>Bacteria</taxon>
        <taxon>Pseudomonadati</taxon>
        <taxon>Pseudomonadota</taxon>
        <taxon>Gammaproteobacteria</taxon>
        <taxon>Woeseiales</taxon>
        <taxon>Woeseiaceae</taxon>
        <taxon>environmental samples</taxon>
    </lineage>
</organism>
<dbReference type="SUPFAM" id="SSF55174">
    <property type="entry name" value="Alpha-L RNA-binding motif"/>
    <property type="match status" value="1"/>
</dbReference>
<feature type="region of interest" description="Disordered" evidence="2">
    <location>
        <begin position="100"/>
        <end position="135"/>
    </location>
</feature>
<dbReference type="InterPro" id="IPR002942">
    <property type="entry name" value="S4_RNA-bd"/>
</dbReference>
<accession>A0A7D9D4E9</accession>
<name>A0A7D9D4E9_9GAMM</name>
<keyword evidence="1" id="KW-0694">RNA-binding</keyword>
<feature type="domain" description="RNA-binding S4" evidence="3">
    <location>
        <begin position="9"/>
        <end position="70"/>
    </location>
</feature>
<evidence type="ECO:0000313" key="4">
    <source>
        <dbReference type="EMBL" id="VUX55616.1"/>
    </source>
</evidence>
<dbReference type="CDD" id="cd00165">
    <property type="entry name" value="S4"/>
    <property type="match status" value="1"/>
</dbReference>
<feature type="compositionally biased region" description="Basic and acidic residues" evidence="2">
    <location>
        <begin position="125"/>
        <end position="135"/>
    </location>
</feature>
<dbReference type="GO" id="GO:0003723">
    <property type="term" value="F:RNA binding"/>
    <property type="evidence" value="ECO:0007669"/>
    <property type="project" value="UniProtKB-KW"/>
</dbReference>
<dbReference type="Pfam" id="PF01479">
    <property type="entry name" value="S4"/>
    <property type="match status" value="1"/>
</dbReference>
<dbReference type="AlphaFoldDB" id="A0A7D9D4E9"/>
<dbReference type="SMART" id="SM00363">
    <property type="entry name" value="S4"/>
    <property type="match status" value="1"/>
</dbReference>
<dbReference type="PROSITE" id="PS50889">
    <property type="entry name" value="S4"/>
    <property type="match status" value="1"/>
</dbReference>
<evidence type="ECO:0000256" key="2">
    <source>
        <dbReference type="SAM" id="MobiDB-lite"/>
    </source>
</evidence>